<feature type="domain" description="Peptidase C39-like" evidence="3">
    <location>
        <begin position="121"/>
        <end position="254"/>
    </location>
</feature>
<proteinExistence type="predicted"/>
<dbReference type="Gene3D" id="3.90.70.10">
    <property type="entry name" value="Cysteine proteinases"/>
    <property type="match status" value="1"/>
</dbReference>
<dbReference type="Pfam" id="PF13529">
    <property type="entry name" value="Peptidase_C39_2"/>
    <property type="match status" value="1"/>
</dbReference>
<dbReference type="Proteomes" id="UP000405524">
    <property type="component" value="Unassembled WGS sequence"/>
</dbReference>
<sequence length="280" mass="30370">MGIYGRNDDRRPLREFDGPLEGGRFRADHGTRQRRAAAPQRTGAPQRKLAAANRRPGTAPRARRPKSRMGNMAIIGLGIVIAFVLAAQSLTQQNVGTGRRNASPQEETAHSTPTHAWRKGEVPFLYQIDPQWSDEPYAGGNIHENGCGPTCLSMVYISLTGKTDLDPAAMARFSEQNGFTVDGMTAWVLMTDGATMLGLRGTELSASADVVRVELEAGRPIICSVRPGDFTSTGHFIVLAGLTDDGQVMVRDPNSAKNGDHPWDLDRILGQCANLWAFSS</sequence>
<keyword evidence="2" id="KW-1133">Transmembrane helix</keyword>
<evidence type="ECO:0000313" key="4">
    <source>
        <dbReference type="EMBL" id="VWM01203.1"/>
    </source>
</evidence>
<dbReference type="AlphaFoldDB" id="A0A5K1JBX6"/>
<gene>
    <name evidence="4" type="ORF">JKKLCJKK_01188</name>
</gene>
<protein>
    <submittedName>
        <fullName evidence="4">Peptidase_C39 like family protein</fullName>
    </submittedName>
</protein>
<feature type="region of interest" description="Disordered" evidence="1">
    <location>
        <begin position="96"/>
        <end position="115"/>
    </location>
</feature>
<feature type="compositionally biased region" description="Low complexity" evidence="1">
    <location>
        <begin position="36"/>
        <end position="60"/>
    </location>
</feature>
<accession>A0A5K1JBX6</accession>
<feature type="compositionally biased region" description="Basic and acidic residues" evidence="1">
    <location>
        <begin position="1"/>
        <end position="31"/>
    </location>
</feature>
<dbReference type="EMBL" id="CABWIC010000030">
    <property type="protein sequence ID" value="VWM01203.1"/>
    <property type="molecule type" value="Genomic_DNA"/>
</dbReference>
<organism evidence="4 5">
    <name type="scientific">Collinsella intestinalis</name>
    <dbReference type="NCBI Taxonomy" id="147207"/>
    <lineage>
        <taxon>Bacteria</taxon>
        <taxon>Bacillati</taxon>
        <taxon>Actinomycetota</taxon>
        <taxon>Coriobacteriia</taxon>
        <taxon>Coriobacteriales</taxon>
        <taxon>Coriobacteriaceae</taxon>
        <taxon>Collinsella</taxon>
    </lineage>
</organism>
<reference evidence="4 5" key="1">
    <citation type="submission" date="2019-10" db="EMBL/GenBank/DDBJ databases">
        <authorList>
            <person name="Wolf R A."/>
        </authorList>
    </citation>
    <scope>NUCLEOTIDE SEQUENCE [LARGE SCALE GENOMIC DNA]</scope>
    <source>
        <strain evidence="4">Collinsella_intestinalis_DSM_13632</strain>
    </source>
</reference>
<evidence type="ECO:0000256" key="2">
    <source>
        <dbReference type="SAM" id="Phobius"/>
    </source>
</evidence>
<evidence type="ECO:0000256" key="1">
    <source>
        <dbReference type="SAM" id="MobiDB-lite"/>
    </source>
</evidence>
<evidence type="ECO:0000313" key="5">
    <source>
        <dbReference type="Proteomes" id="UP000405524"/>
    </source>
</evidence>
<evidence type="ECO:0000259" key="3">
    <source>
        <dbReference type="Pfam" id="PF13529"/>
    </source>
</evidence>
<feature type="transmembrane region" description="Helical" evidence="2">
    <location>
        <begin position="71"/>
        <end position="90"/>
    </location>
</feature>
<keyword evidence="2" id="KW-0812">Transmembrane</keyword>
<keyword evidence="2" id="KW-0472">Membrane</keyword>
<feature type="region of interest" description="Disordered" evidence="1">
    <location>
        <begin position="1"/>
        <end position="67"/>
    </location>
</feature>
<dbReference type="InterPro" id="IPR039564">
    <property type="entry name" value="Peptidase_C39-like"/>
</dbReference>
<name>A0A5K1JBX6_9ACTN</name>
<feature type="compositionally biased region" description="Polar residues" evidence="1">
    <location>
        <begin position="96"/>
        <end position="114"/>
    </location>
</feature>